<dbReference type="EMBL" id="NTQT01000015">
    <property type="protein sequence ID" value="PFC74463.1"/>
    <property type="molecule type" value="Genomic_DNA"/>
</dbReference>
<dbReference type="Proteomes" id="UP000220226">
    <property type="component" value="Unassembled WGS sequence"/>
</dbReference>
<comment type="similarity">
    <text evidence="1">Belongs to the UbiD family.</text>
</comment>
<dbReference type="GO" id="GO:0005737">
    <property type="term" value="C:cytoplasm"/>
    <property type="evidence" value="ECO:0007669"/>
    <property type="project" value="TreeGrafter"/>
</dbReference>
<evidence type="ECO:0000259" key="4">
    <source>
        <dbReference type="Pfam" id="PF20696"/>
    </source>
</evidence>
<dbReference type="PANTHER" id="PTHR30108">
    <property type="entry name" value="3-OCTAPRENYL-4-HYDROXYBENZOATE CARBOXY-LYASE-RELATED"/>
    <property type="match status" value="1"/>
</dbReference>
<dbReference type="GO" id="GO:0016831">
    <property type="term" value="F:carboxy-lyase activity"/>
    <property type="evidence" value="ECO:0007669"/>
    <property type="project" value="InterPro"/>
</dbReference>
<dbReference type="Pfam" id="PF20696">
    <property type="entry name" value="UbiD_C"/>
    <property type="match status" value="1"/>
</dbReference>
<reference evidence="5 6" key="1">
    <citation type="submission" date="2017-09" db="EMBL/GenBank/DDBJ databases">
        <title>Large-scale bioinformatics analysis of Bacillus genomes uncovers conserved roles of natural products in bacterial physiology.</title>
        <authorList>
            <consortium name="Agbiome Team Llc"/>
            <person name="Bleich R.M."/>
            <person name="Grubbs K.J."/>
            <person name="Santa Maria K.C."/>
            <person name="Allen S.E."/>
            <person name="Farag S."/>
            <person name="Shank E.A."/>
            <person name="Bowers A."/>
        </authorList>
    </citation>
    <scope>NUCLEOTIDE SEQUENCE [LARGE SCALE GENOMIC DNA]</scope>
    <source>
        <strain evidence="5 6">AFS025165</strain>
    </source>
</reference>
<proteinExistence type="inferred from homology"/>
<dbReference type="InterPro" id="IPR049381">
    <property type="entry name" value="UbiD-like_C"/>
</dbReference>
<evidence type="ECO:0000259" key="2">
    <source>
        <dbReference type="Pfam" id="PF01977"/>
    </source>
</evidence>
<evidence type="ECO:0000313" key="6">
    <source>
        <dbReference type="Proteomes" id="UP000220226"/>
    </source>
</evidence>
<dbReference type="InterPro" id="IPR002830">
    <property type="entry name" value="UbiD"/>
</dbReference>
<sequence>MNNVANKDMQKTDIQPSFSFDLAKRNLADLQGVIDFLEKEDMLVRVKSSVDKKHEVAGIAKLYDGGKPVLFENLHDSDTPLFTGLYWSRKVLAKIFNVNEKDLPELISKAIEKWRETPLNPIVVDNGPANEVIVKNKNDLLADIPIPTHGLKDGGPYLTSSVLIAKDPETGIRNASIHRCMVAGPNRMTMQLDLGRHLREYYEKVERQGKPLEITINVGVGLPVHFAATSPSNVAAIDHDELGIASALLGEPLKLIRSQSVDVEGIADAQYVIEAEILPNVREHEGPFGEVAGYYASADDRWVVNVKAVTRRKQPVFHTIVAGKEVFNAVGLMAETSIYQKVSSMIPDVLDVHLSHGGCGFYHANIQIKKSSEGVQMNAIMATFAAFPPLRRVTVVDEDVDIYNPEDMEWALATRHDPASDMILIPDARGHELNPITDEGLGTKIGIDATAPYPRNWEFERLDIQDVDLEKYEIED</sequence>
<evidence type="ECO:0000256" key="1">
    <source>
        <dbReference type="ARBA" id="ARBA00010021"/>
    </source>
</evidence>
<evidence type="ECO:0000259" key="3">
    <source>
        <dbReference type="Pfam" id="PF20695"/>
    </source>
</evidence>
<dbReference type="Gene3D" id="3.40.1670.10">
    <property type="entry name" value="UbiD C-terminal domain-like"/>
    <property type="match status" value="1"/>
</dbReference>
<dbReference type="AlphaFoldDB" id="A0A2A8Y444"/>
<dbReference type="InterPro" id="IPR048304">
    <property type="entry name" value="UbiD_Rift_dom"/>
</dbReference>
<dbReference type="SUPFAM" id="SSF143968">
    <property type="entry name" value="UbiD C-terminal domain-like"/>
    <property type="match status" value="1"/>
</dbReference>
<dbReference type="RefSeq" id="WP_098288820.1">
    <property type="nucleotide sequence ID" value="NZ_NTQT01000015.1"/>
</dbReference>
<dbReference type="Pfam" id="PF01977">
    <property type="entry name" value="UbiD"/>
    <property type="match status" value="1"/>
</dbReference>
<feature type="domain" description="3-octaprenyl-4-hydroxybenzoate carboxy-lyase-like N-terminal" evidence="3">
    <location>
        <begin position="34"/>
        <end position="110"/>
    </location>
</feature>
<protein>
    <recommendedName>
        <fullName evidence="7">UbiD family decarboxylase</fullName>
    </recommendedName>
</protein>
<dbReference type="SUPFAM" id="SSF50475">
    <property type="entry name" value="FMN-binding split barrel"/>
    <property type="match status" value="1"/>
</dbReference>
<organism evidence="5 6">
    <name type="scientific">Bacillus cereus</name>
    <dbReference type="NCBI Taxonomy" id="1396"/>
    <lineage>
        <taxon>Bacteria</taxon>
        <taxon>Bacillati</taxon>
        <taxon>Bacillota</taxon>
        <taxon>Bacilli</taxon>
        <taxon>Bacillales</taxon>
        <taxon>Bacillaceae</taxon>
        <taxon>Bacillus</taxon>
        <taxon>Bacillus cereus group</taxon>
    </lineage>
</organism>
<dbReference type="SMR" id="A0A2A8Y444"/>
<dbReference type="InterPro" id="IPR049383">
    <property type="entry name" value="UbiD-like_N"/>
</dbReference>
<evidence type="ECO:0000313" key="5">
    <source>
        <dbReference type="EMBL" id="PFC74463.1"/>
    </source>
</evidence>
<feature type="domain" description="3-octaprenyl-4-hydroxybenzoate carboxy-lyase-like C-terminal" evidence="4">
    <location>
        <begin position="331"/>
        <end position="449"/>
    </location>
</feature>
<comment type="caution">
    <text evidence="5">The sequence shown here is derived from an EMBL/GenBank/DDBJ whole genome shotgun (WGS) entry which is preliminary data.</text>
</comment>
<dbReference type="PANTHER" id="PTHR30108:SF21">
    <property type="entry name" value="4-HYDROXYBENZOATE DECARBOXYLASE"/>
    <property type="match status" value="1"/>
</dbReference>
<name>A0A2A8Y444_BACCE</name>
<accession>A0A2A8Y444</accession>
<dbReference type="NCBIfam" id="TIGR00148">
    <property type="entry name" value="UbiD family decarboxylase"/>
    <property type="match status" value="1"/>
</dbReference>
<feature type="domain" description="3-octaprenyl-4-hydroxybenzoate carboxy-lyase-like Rift-related" evidence="2">
    <location>
        <begin position="125"/>
        <end position="324"/>
    </location>
</feature>
<dbReference type="Pfam" id="PF20695">
    <property type="entry name" value="UbiD_N"/>
    <property type="match status" value="1"/>
</dbReference>
<gene>
    <name evidence="5" type="ORF">CN290_12395</name>
</gene>
<evidence type="ECO:0008006" key="7">
    <source>
        <dbReference type="Google" id="ProtNLM"/>
    </source>
</evidence>